<protein>
    <submittedName>
        <fullName evidence="2">Uncharacterized protein</fullName>
    </submittedName>
</protein>
<name>A0A286UTQ9_9AGAM</name>
<comment type="caution">
    <text evidence="2">The sequence shown here is derived from an EMBL/GenBank/DDBJ whole genome shotgun (WGS) entry which is preliminary data.</text>
</comment>
<evidence type="ECO:0000256" key="1">
    <source>
        <dbReference type="SAM" id="Phobius"/>
    </source>
</evidence>
<organism evidence="2 3">
    <name type="scientific">Pyrrhoderma noxium</name>
    <dbReference type="NCBI Taxonomy" id="2282107"/>
    <lineage>
        <taxon>Eukaryota</taxon>
        <taxon>Fungi</taxon>
        <taxon>Dikarya</taxon>
        <taxon>Basidiomycota</taxon>
        <taxon>Agaricomycotina</taxon>
        <taxon>Agaricomycetes</taxon>
        <taxon>Hymenochaetales</taxon>
        <taxon>Hymenochaetaceae</taxon>
        <taxon>Pyrrhoderma</taxon>
    </lineage>
</organism>
<dbReference type="Proteomes" id="UP000217199">
    <property type="component" value="Unassembled WGS sequence"/>
</dbReference>
<feature type="transmembrane region" description="Helical" evidence="1">
    <location>
        <begin position="58"/>
        <end position="83"/>
    </location>
</feature>
<evidence type="ECO:0000313" key="2">
    <source>
        <dbReference type="EMBL" id="PAV22959.1"/>
    </source>
</evidence>
<evidence type="ECO:0000313" key="3">
    <source>
        <dbReference type="Proteomes" id="UP000217199"/>
    </source>
</evidence>
<dbReference type="InParanoid" id="A0A286UTQ9"/>
<gene>
    <name evidence="2" type="ORF">PNOK_0002600</name>
</gene>
<reference evidence="2 3" key="1">
    <citation type="journal article" date="2017" name="Mol. Ecol.">
        <title>Comparative and population genomic landscape of Phellinus noxius: A hypervariable fungus causing root rot in trees.</title>
        <authorList>
            <person name="Chung C.L."/>
            <person name="Lee T.J."/>
            <person name="Akiba M."/>
            <person name="Lee H.H."/>
            <person name="Kuo T.H."/>
            <person name="Liu D."/>
            <person name="Ke H.M."/>
            <person name="Yokoi T."/>
            <person name="Roa M.B."/>
            <person name="Lu M.J."/>
            <person name="Chang Y.Y."/>
            <person name="Ann P.J."/>
            <person name="Tsai J.N."/>
            <person name="Chen C.Y."/>
            <person name="Tzean S.S."/>
            <person name="Ota Y."/>
            <person name="Hattori T."/>
            <person name="Sahashi N."/>
            <person name="Liou R.F."/>
            <person name="Kikuchi T."/>
            <person name="Tsai I.J."/>
        </authorList>
    </citation>
    <scope>NUCLEOTIDE SEQUENCE [LARGE SCALE GENOMIC DNA]</scope>
    <source>
        <strain evidence="2 3">FFPRI411160</strain>
    </source>
</reference>
<keyword evidence="1" id="KW-1133">Transmembrane helix</keyword>
<keyword evidence="1" id="KW-0812">Transmembrane</keyword>
<sequence>MPMRPFDVYVHPDFKYQPFESYHGSTILAHSMPVLIIGGAAFTILASSSNTLMNMPLLLFPFFAFTSIPIFFLLQSSFLTIFHKPTIPYSTLSPLAYRFGSVRVTTCRRLFSRIRRVKTKSYE</sequence>
<accession>A0A286UTQ9</accession>
<proteinExistence type="predicted"/>
<dbReference type="AlphaFoldDB" id="A0A286UTQ9"/>
<keyword evidence="1" id="KW-0472">Membrane</keyword>
<keyword evidence="3" id="KW-1185">Reference proteome</keyword>
<dbReference type="OrthoDB" id="3268115at2759"/>
<feature type="transmembrane region" description="Helical" evidence="1">
    <location>
        <begin position="27"/>
        <end position="46"/>
    </location>
</feature>
<dbReference type="EMBL" id="NBII01000001">
    <property type="protein sequence ID" value="PAV22959.1"/>
    <property type="molecule type" value="Genomic_DNA"/>
</dbReference>